<keyword evidence="1" id="KW-0472">Membrane</keyword>
<dbReference type="SUPFAM" id="SSF54001">
    <property type="entry name" value="Cysteine proteinases"/>
    <property type="match status" value="1"/>
</dbReference>
<dbReference type="Gene3D" id="3.90.1720.10">
    <property type="entry name" value="endopeptidase domain like (from Nostoc punctiforme)"/>
    <property type="match status" value="1"/>
</dbReference>
<evidence type="ECO:0000256" key="1">
    <source>
        <dbReference type="SAM" id="Phobius"/>
    </source>
</evidence>
<name>A0ABV9CAZ4_9ACTN</name>
<dbReference type="InterPro" id="IPR007921">
    <property type="entry name" value="CHAP_dom"/>
</dbReference>
<gene>
    <name evidence="3" type="ORF">ACFO60_02740</name>
</gene>
<dbReference type="InterPro" id="IPR038765">
    <property type="entry name" value="Papain-like_cys_pep_sf"/>
</dbReference>
<feature type="transmembrane region" description="Helical" evidence="1">
    <location>
        <begin position="213"/>
        <end position="234"/>
    </location>
</feature>
<organism evidence="3 4">
    <name type="scientific">Sphaerisporangium dianthi</name>
    <dbReference type="NCBI Taxonomy" id="1436120"/>
    <lineage>
        <taxon>Bacteria</taxon>
        <taxon>Bacillati</taxon>
        <taxon>Actinomycetota</taxon>
        <taxon>Actinomycetes</taxon>
        <taxon>Streptosporangiales</taxon>
        <taxon>Streptosporangiaceae</taxon>
        <taxon>Sphaerisporangium</taxon>
    </lineage>
</organism>
<keyword evidence="4" id="KW-1185">Reference proteome</keyword>
<accession>A0ABV9CAZ4</accession>
<keyword evidence="1" id="KW-1133">Transmembrane helix</keyword>
<proteinExistence type="predicted"/>
<dbReference type="Pfam" id="PF05257">
    <property type="entry name" value="CHAP"/>
    <property type="match status" value="1"/>
</dbReference>
<dbReference type="Proteomes" id="UP001596004">
    <property type="component" value="Unassembled WGS sequence"/>
</dbReference>
<keyword evidence="1" id="KW-0812">Transmembrane</keyword>
<evidence type="ECO:0000259" key="2">
    <source>
        <dbReference type="Pfam" id="PF05257"/>
    </source>
</evidence>
<dbReference type="RefSeq" id="WP_380836315.1">
    <property type="nucleotide sequence ID" value="NZ_JBHSFP010000001.1"/>
</dbReference>
<reference evidence="4" key="1">
    <citation type="journal article" date="2019" name="Int. J. Syst. Evol. Microbiol.">
        <title>The Global Catalogue of Microorganisms (GCM) 10K type strain sequencing project: providing services to taxonomists for standard genome sequencing and annotation.</title>
        <authorList>
            <consortium name="The Broad Institute Genomics Platform"/>
            <consortium name="The Broad Institute Genome Sequencing Center for Infectious Disease"/>
            <person name="Wu L."/>
            <person name="Ma J."/>
        </authorList>
    </citation>
    <scope>NUCLEOTIDE SEQUENCE [LARGE SCALE GENOMIC DNA]</scope>
    <source>
        <strain evidence="4">CGMCC 4.7132</strain>
    </source>
</reference>
<evidence type="ECO:0000313" key="3">
    <source>
        <dbReference type="EMBL" id="MFC4529669.1"/>
    </source>
</evidence>
<protein>
    <submittedName>
        <fullName evidence="3">CHAP domain-containing protein</fullName>
    </submittedName>
</protein>
<sequence length="247" mass="26773">MSPEMQKLIDLLRTQIGYSEHAGGYTKFGDWYGKNVEFDSDYSAQPWCDMFLSWAAHRLGYQKWFGQFAYTPFHAEWFTDHGAWGTTPKPGAVVFFDWGGSDVVENIDHVGIVTSVDGDTIHTIEGNIDGQYAKTKVRDQTYVVGYGYPDKVKAKQEAAEARKQEAAEARALAGKPSATATPALKPVAAEFPLPAAMAGVPAGTVRATAGQEVTGAGTLVIPLLIAVVVLIACLKTRHGAARRRHTA</sequence>
<feature type="domain" description="Peptidase C51" evidence="2">
    <location>
        <begin position="42"/>
        <end position="127"/>
    </location>
</feature>
<dbReference type="EMBL" id="JBHSFP010000001">
    <property type="protein sequence ID" value="MFC4529669.1"/>
    <property type="molecule type" value="Genomic_DNA"/>
</dbReference>
<comment type="caution">
    <text evidence="3">The sequence shown here is derived from an EMBL/GenBank/DDBJ whole genome shotgun (WGS) entry which is preliminary data.</text>
</comment>
<evidence type="ECO:0000313" key="4">
    <source>
        <dbReference type="Proteomes" id="UP001596004"/>
    </source>
</evidence>